<organism evidence="1 2">
    <name type="scientific">Parazoarcus communis</name>
    <dbReference type="NCBI Taxonomy" id="41977"/>
    <lineage>
        <taxon>Bacteria</taxon>
        <taxon>Pseudomonadati</taxon>
        <taxon>Pseudomonadota</taxon>
        <taxon>Betaproteobacteria</taxon>
        <taxon>Rhodocyclales</taxon>
        <taxon>Zoogloeaceae</taxon>
        <taxon>Parazoarcus</taxon>
    </lineage>
</organism>
<accession>A0A2U8H655</accession>
<sequence>MNLMSPFLSSPSRASEDDRAMLVDIFAIASDREELMSLGVVLGTFDPSIDCFERCLVTPTALRRLMALGDKYLWDRTSAVPVGAEPEATLH</sequence>
<evidence type="ECO:0000313" key="2">
    <source>
        <dbReference type="Proteomes" id="UP000244902"/>
    </source>
</evidence>
<protein>
    <submittedName>
        <fullName evidence="1">Uncharacterized protein</fullName>
    </submittedName>
</protein>
<dbReference type="Proteomes" id="UP000244902">
    <property type="component" value="Chromosome"/>
</dbReference>
<name>A0A2U8H655_9RHOO</name>
<evidence type="ECO:0000313" key="1">
    <source>
        <dbReference type="EMBL" id="AWI81301.1"/>
    </source>
</evidence>
<reference evidence="1 2" key="1">
    <citation type="submission" date="2017-06" db="EMBL/GenBank/DDBJ databases">
        <title>Azoarcus sp. TSNA42 complete genome sequence.</title>
        <authorList>
            <person name="Woo J.-H."/>
            <person name="Kim H.-S."/>
        </authorList>
    </citation>
    <scope>NUCLEOTIDE SEQUENCE [LARGE SCALE GENOMIC DNA]</scope>
    <source>
        <strain evidence="1 2">TSNA42</strain>
    </source>
</reference>
<gene>
    <name evidence="1" type="ORF">CEW87_19165</name>
</gene>
<dbReference type="AlphaFoldDB" id="A0A2U8H655"/>
<dbReference type="EMBL" id="CP022188">
    <property type="protein sequence ID" value="AWI81301.1"/>
    <property type="molecule type" value="Genomic_DNA"/>
</dbReference>
<proteinExistence type="predicted"/>
<dbReference type="RefSeq" id="WP_108975595.1">
    <property type="nucleotide sequence ID" value="NZ_CP022188.1"/>
</dbReference>